<sequence>MKHAAQSSTLNDGYNLQQIFHAHHLLSDRFKPSVALLDQAREAWAKSIFACASSSSRSSLEREVIECLDRLGITYDVEALTEDGMHCVDMLVRGRTDDGGERLLAIECDGPVHFFRASDGTYRIDGSTYARNCYLRKLGLDVLCVACHEWTNLKRDERDAYLRRELLHKRDFKHSFKRDDATRPTRDEVLSRLAAAGESWAGGRHRRGGGAARGVAGSPEEAPQASASASSSYVPPPHSSSSYSAAALSDFKRDDASPTTPQASASAYVPPHRFSYSAALRSKRC</sequence>
<reference evidence="3" key="1">
    <citation type="submission" date="2020-10" db="EMBL/GenBank/DDBJ databases">
        <title>Unveiling of a novel bifunctional photoreceptor, Dualchrome1, isolated from a cosmopolitan green alga.</title>
        <authorList>
            <person name="Suzuki S."/>
            <person name="Kawachi M."/>
        </authorList>
    </citation>
    <scope>NUCLEOTIDE SEQUENCE</scope>
    <source>
        <strain evidence="3">NIES 2893</strain>
    </source>
</reference>
<dbReference type="PROSITE" id="PS51286">
    <property type="entry name" value="RAP"/>
    <property type="match status" value="1"/>
</dbReference>
<feature type="domain" description="RAP" evidence="2">
    <location>
        <begin position="104"/>
        <end position="164"/>
    </location>
</feature>
<protein>
    <recommendedName>
        <fullName evidence="2">RAP domain-containing protein</fullName>
    </recommendedName>
</protein>
<feature type="region of interest" description="Disordered" evidence="1">
    <location>
        <begin position="200"/>
        <end position="271"/>
    </location>
</feature>
<name>A0A830HTB5_9CHLO</name>
<evidence type="ECO:0000256" key="1">
    <source>
        <dbReference type="SAM" id="MobiDB-lite"/>
    </source>
</evidence>
<proteinExistence type="predicted"/>
<dbReference type="OrthoDB" id="5955355at2759"/>
<dbReference type="AlphaFoldDB" id="A0A830HTB5"/>
<feature type="compositionally biased region" description="Low complexity" evidence="1">
    <location>
        <begin position="257"/>
        <end position="267"/>
    </location>
</feature>
<evidence type="ECO:0000259" key="2">
    <source>
        <dbReference type="PROSITE" id="PS51286"/>
    </source>
</evidence>
<accession>A0A830HTB5</accession>
<dbReference type="InterPro" id="IPR013584">
    <property type="entry name" value="RAP"/>
</dbReference>
<evidence type="ECO:0000313" key="4">
    <source>
        <dbReference type="Proteomes" id="UP000660262"/>
    </source>
</evidence>
<organism evidence="3 4">
    <name type="scientific">Pycnococcus provasolii</name>
    <dbReference type="NCBI Taxonomy" id="41880"/>
    <lineage>
        <taxon>Eukaryota</taxon>
        <taxon>Viridiplantae</taxon>
        <taxon>Chlorophyta</taxon>
        <taxon>Pseudoscourfieldiophyceae</taxon>
        <taxon>Pseudoscourfieldiales</taxon>
        <taxon>Pycnococcaceae</taxon>
        <taxon>Pycnococcus</taxon>
    </lineage>
</organism>
<evidence type="ECO:0000313" key="3">
    <source>
        <dbReference type="EMBL" id="GHP09913.1"/>
    </source>
</evidence>
<dbReference type="EMBL" id="BNJQ01000027">
    <property type="protein sequence ID" value="GHP09913.1"/>
    <property type="molecule type" value="Genomic_DNA"/>
</dbReference>
<dbReference type="Proteomes" id="UP000660262">
    <property type="component" value="Unassembled WGS sequence"/>
</dbReference>
<gene>
    <name evidence="3" type="ORF">PPROV_000864700</name>
</gene>
<keyword evidence="4" id="KW-1185">Reference proteome</keyword>
<feature type="compositionally biased region" description="Low complexity" evidence="1">
    <location>
        <begin position="213"/>
        <end position="249"/>
    </location>
</feature>
<dbReference type="Pfam" id="PF08373">
    <property type="entry name" value="RAP"/>
    <property type="match status" value="1"/>
</dbReference>
<comment type="caution">
    <text evidence="3">The sequence shown here is derived from an EMBL/GenBank/DDBJ whole genome shotgun (WGS) entry which is preliminary data.</text>
</comment>